<dbReference type="AlphaFoldDB" id="A0A9X2PXM0"/>
<dbReference type="RefSeq" id="WP_259080611.1">
    <property type="nucleotide sequence ID" value="NZ_JANUAU010000007.1"/>
</dbReference>
<dbReference type="Proteomes" id="UP001155027">
    <property type="component" value="Unassembled WGS sequence"/>
</dbReference>
<name>A0A9X2PXM0_9BACT</name>
<protein>
    <submittedName>
        <fullName evidence="3">Mannose-6-phosphate isomerase-like protein (Cupin superfamily)</fullName>
    </submittedName>
</protein>
<dbReference type="InterPro" id="IPR011051">
    <property type="entry name" value="RmlC_Cupin_sf"/>
</dbReference>
<accession>A0A9X2PXM0</accession>
<keyword evidence="3" id="KW-0413">Isomerase</keyword>
<dbReference type="InterPro" id="IPR014710">
    <property type="entry name" value="RmlC-like_jellyroll"/>
</dbReference>
<dbReference type="EMBL" id="JANUAU010000007">
    <property type="protein sequence ID" value="MCS3678439.1"/>
    <property type="molecule type" value="Genomic_DNA"/>
</dbReference>
<feature type="domain" description="Cupin type-2" evidence="2">
    <location>
        <begin position="31"/>
        <end position="97"/>
    </location>
</feature>
<evidence type="ECO:0000256" key="1">
    <source>
        <dbReference type="SAM" id="MobiDB-lite"/>
    </source>
</evidence>
<comment type="caution">
    <text evidence="3">The sequence shown here is derived from an EMBL/GenBank/DDBJ whole genome shotgun (WGS) entry which is preliminary data.</text>
</comment>
<dbReference type="Pfam" id="PF07883">
    <property type="entry name" value="Cupin_2"/>
    <property type="match status" value="1"/>
</dbReference>
<evidence type="ECO:0000313" key="3">
    <source>
        <dbReference type="EMBL" id="MCS3678439.1"/>
    </source>
</evidence>
<reference evidence="3" key="1">
    <citation type="submission" date="2022-08" db="EMBL/GenBank/DDBJ databases">
        <title>Genomic Encyclopedia of Type Strains, Phase V (KMG-V): Genome sequencing to study the core and pangenomes of soil and plant-associated prokaryotes.</title>
        <authorList>
            <person name="Whitman W."/>
        </authorList>
    </citation>
    <scope>NUCLEOTIDE SEQUENCE</scope>
    <source>
        <strain evidence="3">0</strain>
    </source>
</reference>
<dbReference type="InterPro" id="IPR052044">
    <property type="entry name" value="PKS_Associated_Protein"/>
</dbReference>
<organism evidence="3 4">
    <name type="scientific">Salinibacter ruber</name>
    <dbReference type="NCBI Taxonomy" id="146919"/>
    <lineage>
        <taxon>Bacteria</taxon>
        <taxon>Pseudomonadati</taxon>
        <taxon>Rhodothermota</taxon>
        <taxon>Rhodothermia</taxon>
        <taxon>Rhodothermales</taxon>
        <taxon>Salinibacteraceae</taxon>
        <taxon>Salinibacter</taxon>
    </lineage>
</organism>
<evidence type="ECO:0000259" key="2">
    <source>
        <dbReference type="Pfam" id="PF07883"/>
    </source>
</evidence>
<dbReference type="CDD" id="cd02226">
    <property type="entry name" value="cupin_YdbB-like"/>
    <property type="match status" value="1"/>
</dbReference>
<dbReference type="PANTHER" id="PTHR36114:SF1">
    <property type="entry name" value="16.7 KDA PROTEIN IN WHIE LOCUS"/>
    <property type="match status" value="1"/>
</dbReference>
<feature type="compositionally biased region" description="Basic and acidic residues" evidence="1">
    <location>
        <begin position="110"/>
        <end position="121"/>
    </location>
</feature>
<dbReference type="PANTHER" id="PTHR36114">
    <property type="entry name" value="16.7 KDA PROTEIN IN WHIE LOCUS"/>
    <property type="match status" value="1"/>
</dbReference>
<dbReference type="InterPro" id="IPR013096">
    <property type="entry name" value="Cupin_2"/>
</dbReference>
<proteinExistence type="predicted"/>
<evidence type="ECO:0000313" key="4">
    <source>
        <dbReference type="Proteomes" id="UP001155027"/>
    </source>
</evidence>
<gene>
    <name evidence="3" type="ORF">GGP71_002370</name>
</gene>
<feature type="region of interest" description="Disordered" evidence="1">
    <location>
        <begin position="101"/>
        <end position="121"/>
    </location>
</feature>
<dbReference type="SUPFAM" id="SSF51182">
    <property type="entry name" value="RmlC-like cupins"/>
    <property type="match status" value="1"/>
</dbReference>
<dbReference type="GO" id="GO:0016853">
    <property type="term" value="F:isomerase activity"/>
    <property type="evidence" value="ECO:0007669"/>
    <property type="project" value="UniProtKB-KW"/>
</dbReference>
<dbReference type="Gene3D" id="2.60.120.10">
    <property type="entry name" value="Jelly Rolls"/>
    <property type="match status" value="1"/>
</dbReference>
<sequence length="121" mass="13734">MHAGSLREKLEQFDEQWAPRIIAAVNDQHVKLAKLEGAFDWHHHDGADEFFLVLRGRLVIEFRDADDRRLDEGDFCVVPSGTDHRPVAPDGEAHVLLVEPAATRNTGNLDTDRTVEDPEWI</sequence>